<dbReference type="AlphaFoldDB" id="A0A1V6Q3W3"/>
<evidence type="ECO:0000259" key="1">
    <source>
        <dbReference type="Pfam" id="PF13472"/>
    </source>
</evidence>
<reference evidence="3" key="1">
    <citation type="journal article" date="2017" name="Nat. Microbiol.">
        <title>Global analysis of biosynthetic gene clusters reveals vast potential of secondary metabolite production in Penicillium species.</title>
        <authorList>
            <person name="Nielsen J.C."/>
            <person name="Grijseels S."/>
            <person name="Prigent S."/>
            <person name="Ji B."/>
            <person name="Dainat J."/>
            <person name="Nielsen K.F."/>
            <person name="Frisvad J.C."/>
            <person name="Workman M."/>
            <person name="Nielsen J."/>
        </authorList>
    </citation>
    <scope>NUCLEOTIDE SEQUENCE [LARGE SCALE GENOMIC DNA]</scope>
    <source>
        <strain evidence="3">IBT 31811</strain>
    </source>
</reference>
<dbReference type="EMBL" id="MDYN01000014">
    <property type="protein sequence ID" value="OQD83953.1"/>
    <property type="molecule type" value="Genomic_DNA"/>
</dbReference>
<organism evidence="2 3">
    <name type="scientific">Penicillium antarcticum</name>
    <dbReference type="NCBI Taxonomy" id="416450"/>
    <lineage>
        <taxon>Eukaryota</taxon>
        <taxon>Fungi</taxon>
        <taxon>Dikarya</taxon>
        <taxon>Ascomycota</taxon>
        <taxon>Pezizomycotina</taxon>
        <taxon>Eurotiomycetes</taxon>
        <taxon>Eurotiomycetidae</taxon>
        <taxon>Eurotiales</taxon>
        <taxon>Aspergillaceae</taxon>
        <taxon>Penicillium</taxon>
    </lineage>
</organism>
<dbReference type="Pfam" id="PF13472">
    <property type="entry name" value="Lipase_GDSL_2"/>
    <property type="match status" value="1"/>
</dbReference>
<dbReference type="PANTHER" id="PTHR37981:SF1">
    <property type="entry name" value="SGNH HYDROLASE-TYPE ESTERASE DOMAIN-CONTAINING PROTEIN"/>
    <property type="match status" value="1"/>
</dbReference>
<dbReference type="Proteomes" id="UP000191672">
    <property type="component" value="Unassembled WGS sequence"/>
</dbReference>
<dbReference type="InterPro" id="IPR036514">
    <property type="entry name" value="SGNH_hydro_sf"/>
</dbReference>
<dbReference type="CDD" id="cd01823">
    <property type="entry name" value="SEST_like"/>
    <property type="match status" value="1"/>
</dbReference>
<dbReference type="Gene3D" id="3.40.50.1110">
    <property type="entry name" value="SGNH hydrolase"/>
    <property type="match status" value="1"/>
</dbReference>
<dbReference type="InterPro" id="IPR037460">
    <property type="entry name" value="SEST-like"/>
</dbReference>
<accession>A0A1V6Q3W3</accession>
<dbReference type="SUPFAM" id="SSF52266">
    <property type="entry name" value="SGNH hydrolase"/>
    <property type="match status" value="1"/>
</dbReference>
<evidence type="ECO:0000313" key="3">
    <source>
        <dbReference type="Proteomes" id="UP000191672"/>
    </source>
</evidence>
<dbReference type="PANTHER" id="PTHR37981">
    <property type="entry name" value="LIPASE 2"/>
    <property type="match status" value="1"/>
</dbReference>
<proteinExistence type="predicted"/>
<gene>
    <name evidence="2" type="ORF">PENANT_c014G07637</name>
</gene>
<feature type="domain" description="SGNH hydrolase-type esterase" evidence="1">
    <location>
        <begin position="11"/>
        <end position="235"/>
    </location>
</feature>
<name>A0A1V6Q3W3_9EURO</name>
<dbReference type="GO" id="GO:0016788">
    <property type="term" value="F:hydrolase activity, acting on ester bonds"/>
    <property type="evidence" value="ECO:0007669"/>
    <property type="project" value="InterPro"/>
</dbReference>
<dbReference type="GO" id="GO:0006629">
    <property type="term" value="P:lipid metabolic process"/>
    <property type="evidence" value="ECO:0007669"/>
    <property type="project" value="TreeGrafter"/>
</dbReference>
<protein>
    <recommendedName>
        <fullName evidence="1">SGNH hydrolase-type esterase domain-containing protein</fullName>
    </recommendedName>
</protein>
<sequence>MDQKKLRIASLGSSFAAGPDIPPQIKPLAAMRSGQNYPHLLAQLLNAELTDLSVSGATLLNIIVEPQSAPLFEHVFPPQISDLPGDADIITVTAGGNDINYIGGMISDACGAPMQSPDPLTLDQLAQRLGDVLDELHKLAPKARIYLIEYLAILGPDTQPEQDIPFNQERITHHSGVASLLQHAYSAAAESRRDWCERVPIHELSLGHALGSKEPWVGGFDGGPLLHPNLAGMKAIADVLFERIRNDSNRALL</sequence>
<keyword evidence="3" id="KW-1185">Reference proteome</keyword>
<dbReference type="InterPro" id="IPR013830">
    <property type="entry name" value="SGNH_hydro"/>
</dbReference>
<comment type="caution">
    <text evidence="2">The sequence shown here is derived from an EMBL/GenBank/DDBJ whole genome shotgun (WGS) entry which is preliminary data.</text>
</comment>
<dbReference type="OrthoDB" id="21678at2759"/>
<evidence type="ECO:0000313" key="2">
    <source>
        <dbReference type="EMBL" id="OQD83953.1"/>
    </source>
</evidence>